<dbReference type="Gene3D" id="3.40.50.620">
    <property type="entry name" value="HUPs"/>
    <property type="match status" value="1"/>
</dbReference>
<gene>
    <name evidence="1" type="ORF">H6G95_20290</name>
</gene>
<comment type="caution">
    <text evidence="1">The sequence shown here is derived from an EMBL/GenBank/DDBJ whole genome shotgun (WGS) entry which is preliminary data.</text>
</comment>
<evidence type="ECO:0000313" key="2">
    <source>
        <dbReference type="Proteomes" id="UP000604661"/>
    </source>
</evidence>
<sequence>MTINHDVLIQQFILCKTENNIPENWNIRRNSSWCLGFHQDLPVIEILASDSSFIGWLLGYPINTNGLLLKKSLQMSVSLEDSSAASQLESSLYAFGGRFVAIFLTGNISRVYLDPLGSLAIVFCAEQQIAASSTVLIPYSEDSKDNYELINSLDIPIKDNWYPFGLTPRHSVERLLPNHFLDLDNWQSTRHWLTDEITTAQDVDSSIYEIGSIVKNNIAAFAKNAPVYMALTAGRDSRMLLACAREYLQNIEFFTIRIPTKGGRLDCEVASQMAKRFKLNYRVIEFEEATETELNEWLYRTGNCVAGNSWKNARTIKQLDSSRGLLLGLAGEVGRSLYWRVSDTESTYLSPSELLRRIDVPATPYLKEQANKWLSNLPIKNTFTVLDIVFIELRLGCWAGPQQYGHVNNAFRISPFSHRKIMEIMLSLPPDYKRHQMLTNDLIKRFYPELLMFPFNEPIGIQRYLWLLKNGDKLINIIQKKQVTQQLFWENPVSEDEDIEVLGEGKKR</sequence>
<dbReference type="RefSeq" id="WP_190895720.1">
    <property type="nucleotide sequence ID" value="NZ_JACJTE010000023.1"/>
</dbReference>
<accession>A0ABR8F228</accession>
<protein>
    <recommendedName>
        <fullName evidence="3">Asparagine synthetase domain-containing protein</fullName>
    </recommendedName>
</protein>
<dbReference type="EMBL" id="JACJTE010000023">
    <property type="protein sequence ID" value="MBD2562915.1"/>
    <property type="molecule type" value="Genomic_DNA"/>
</dbReference>
<evidence type="ECO:0008006" key="3">
    <source>
        <dbReference type="Google" id="ProtNLM"/>
    </source>
</evidence>
<dbReference type="InterPro" id="IPR014729">
    <property type="entry name" value="Rossmann-like_a/b/a_fold"/>
</dbReference>
<evidence type="ECO:0000313" key="1">
    <source>
        <dbReference type="EMBL" id="MBD2562915.1"/>
    </source>
</evidence>
<reference evidence="1 2" key="1">
    <citation type="journal article" date="2020" name="ISME J.">
        <title>Comparative genomics reveals insights into cyanobacterial evolution and habitat adaptation.</title>
        <authorList>
            <person name="Chen M.Y."/>
            <person name="Teng W.K."/>
            <person name="Zhao L."/>
            <person name="Hu C.X."/>
            <person name="Zhou Y.K."/>
            <person name="Han B.P."/>
            <person name="Song L.R."/>
            <person name="Shu W.S."/>
        </authorList>
    </citation>
    <scope>NUCLEOTIDE SEQUENCE [LARGE SCALE GENOMIC DNA]</scope>
    <source>
        <strain evidence="1 2">FACHB-391</strain>
    </source>
</reference>
<dbReference type="Proteomes" id="UP000604661">
    <property type="component" value="Unassembled WGS sequence"/>
</dbReference>
<proteinExistence type="predicted"/>
<organism evidence="1 2">
    <name type="scientific">Nostoc linckia FACHB-391</name>
    <dbReference type="NCBI Taxonomy" id="2692906"/>
    <lineage>
        <taxon>Bacteria</taxon>
        <taxon>Bacillati</taxon>
        <taxon>Cyanobacteriota</taxon>
        <taxon>Cyanophyceae</taxon>
        <taxon>Nostocales</taxon>
        <taxon>Nostocaceae</taxon>
        <taxon>Nostoc</taxon>
    </lineage>
</organism>
<keyword evidence="2" id="KW-1185">Reference proteome</keyword>
<name>A0ABR8F228_NOSLI</name>
<dbReference type="SUPFAM" id="SSF52402">
    <property type="entry name" value="Adenine nucleotide alpha hydrolases-like"/>
    <property type="match status" value="1"/>
</dbReference>